<keyword evidence="1" id="KW-0472">Membrane</keyword>
<geneLocation type="plasmid" evidence="2 3">
    <name>pMM35_01</name>
</geneLocation>
<evidence type="ECO:0000313" key="3">
    <source>
        <dbReference type="Proteomes" id="UP000681343"/>
    </source>
</evidence>
<dbReference type="AlphaFoldDB" id="A0A810PWF6"/>
<gene>
    <name evidence="2" type="ORF">MM35RIKEN_22020</name>
</gene>
<keyword evidence="1" id="KW-1133">Transmembrane helix</keyword>
<keyword evidence="2" id="KW-0614">Plasmid</keyword>
<organism evidence="2 3">
    <name type="scientific">Vescimonas fastidiosa</name>
    <dbReference type="NCBI Taxonomy" id="2714353"/>
    <lineage>
        <taxon>Bacteria</taxon>
        <taxon>Bacillati</taxon>
        <taxon>Bacillota</taxon>
        <taxon>Clostridia</taxon>
        <taxon>Eubacteriales</taxon>
        <taxon>Oscillospiraceae</taxon>
        <taxon>Vescimonas</taxon>
    </lineage>
</organism>
<reference evidence="2" key="1">
    <citation type="submission" date="2020-09" db="EMBL/GenBank/DDBJ databases">
        <title>New species isolated from human feces.</title>
        <authorList>
            <person name="Kitahara M."/>
            <person name="Shigeno Y."/>
            <person name="Shime M."/>
            <person name="Matsumoto Y."/>
            <person name="Nakamura S."/>
            <person name="Motooka D."/>
            <person name="Fukuoka S."/>
            <person name="Nishikawa H."/>
            <person name="Benno Y."/>
        </authorList>
    </citation>
    <scope>NUCLEOTIDE SEQUENCE</scope>
    <source>
        <strain evidence="2">MM35</strain>
        <plasmid evidence="2">pMM35_01</plasmid>
    </source>
</reference>
<sequence>MRIATASVRTGFAMTVLFFMEAVLKTVFAGVAGGGATGRKLLA</sequence>
<accession>A0A810PWF6</accession>
<protein>
    <submittedName>
        <fullName evidence="2">Uncharacterized protein</fullName>
    </submittedName>
</protein>
<dbReference type="Proteomes" id="UP000681343">
    <property type="component" value="Plasmid pMM35_01"/>
</dbReference>
<proteinExistence type="predicted"/>
<dbReference type="KEGG" id="vfa:MM35RIKEN_22020"/>
<name>A0A810PWF6_9FIRM</name>
<evidence type="ECO:0000313" key="2">
    <source>
        <dbReference type="EMBL" id="BCK80010.1"/>
    </source>
</evidence>
<evidence type="ECO:0000256" key="1">
    <source>
        <dbReference type="SAM" id="Phobius"/>
    </source>
</evidence>
<feature type="transmembrane region" description="Helical" evidence="1">
    <location>
        <begin position="12"/>
        <end position="33"/>
    </location>
</feature>
<keyword evidence="3" id="KW-1185">Reference proteome</keyword>
<keyword evidence="1" id="KW-0812">Transmembrane</keyword>
<dbReference type="EMBL" id="AP023416">
    <property type="protein sequence ID" value="BCK80010.1"/>
    <property type="molecule type" value="Genomic_DNA"/>
</dbReference>